<comment type="pathway">
    <text evidence="2 12">Amino-acid biosynthesis; L-serine biosynthesis; L-serine from 3-phospho-D-glycerate: step 2/3.</text>
</comment>
<dbReference type="InterPro" id="IPR022278">
    <property type="entry name" value="Pser_aminoTfrase"/>
</dbReference>
<proteinExistence type="inferred from homology"/>
<evidence type="ECO:0000256" key="2">
    <source>
        <dbReference type="ARBA" id="ARBA00005099"/>
    </source>
</evidence>
<dbReference type="InterPro" id="IPR015422">
    <property type="entry name" value="PyrdxlP-dep_Trfase_small"/>
</dbReference>
<evidence type="ECO:0000313" key="16">
    <source>
        <dbReference type="Proteomes" id="UP000005222"/>
    </source>
</evidence>
<evidence type="ECO:0000256" key="9">
    <source>
        <dbReference type="ARBA" id="ARBA00047630"/>
    </source>
</evidence>
<dbReference type="Proteomes" id="UP000005222">
    <property type="component" value="Chromosome D"/>
</dbReference>
<gene>
    <name evidence="15" type="primary">Piso0_001133</name>
    <name evidence="14" type="ORF">GNLVRS01_PISO0C11618g</name>
    <name evidence="15" type="ORF">GNLVRS01_PISO0D11685g</name>
</gene>
<feature type="domain" description="Aminotransferase class V" evidence="13">
    <location>
        <begin position="14"/>
        <end position="381"/>
    </location>
</feature>
<dbReference type="InterPro" id="IPR020578">
    <property type="entry name" value="Aminotrans_V_PyrdxlP_BS"/>
</dbReference>
<dbReference type="UniPathway" id="UPA00135">
    <property type="reaction ID" value="UER00197"/>
</dbReference>
<accession>G8YR09</accession>
<reference evidence="16" key="2">
    <citation type="journal article" date="2012" name="G3 (Bethesda)">
        <title>Pichia sorbitophila, an interspecies yeast hybrid reveals early steps of genome resolution following polyploidization.</title>
        <authorList>
            <person name="Leh Louis V."/>
            <person name="Despons L."/>
            <person name="Friedrich A."/>
            <person name="Martin T."/>
            <person name="Durrens P."/>
            <person name="Casaregola S."/>
            <person name="Neuveglise C."/>
            <person name="Fairhead C."/>
            <person name="Marck C."/>
            <person name="Cruz J.A."/>
            <person name="Straub M.L."/>
            <person name="Kugler V."/>
            <person name="Sacerdot C."/>
            <person name="Uzunov Z."/>
            <person name="Thierry A."/>
            <person name="Weiss S."/>
            <person name="Bleykasten C."/>
            <person name="De Montigny J."/>
            <person name="Jacques N."/>
            <person name="Jung P."/>
            <person name="Lemaire M."/>
            <person name="Mallet S."/>
            <person name="Morel G."/>
            <person name="Richard G.F."/>
            <person name="Sarkar A."/>
            <person name="Savel G."/>
            <person name="Schacherer J."/>
            <person name="Seret M.L."/>
            <person name="Talla E."/>
            <person name="Samson G."/>
            <person name="Jubin C."/>
            <person name="Poulain J."/>
            <person name="Vacherie B."/>
            <person name="Barbe V."/>
            <person name="Pelletier E."/>
            <person name="Sherman D.J."/>
            <person name="Westhof E."/>
            <person name="Weissenbach J."/>
            <person name="Baret P.V."/>
            <person name="Wincker P."/>
            <person name="Gaillardin C."/>
            <person name="Dujon B."/>
            <person name="Souciet J.L."/>
        </authorList>
    </citation>
    <scope>NUCLEOTIDE SEQUENCE [LARGE SCALE GENOMIC DNA]</scope>
    <source>
        <strain evidence="16">ATCC MYA-4447 / BCRC 22081 / CBS 7064 / NBRC 10061 / NRRL Y-12695</strain>
    </source>
</reference>
<dbReference type="Gene3D" id="3.90.1150.10">
    <property type="entry name" value="Aspartate Aminotransferase, domain 1"/>
    <property type="match status" value="1"/>
</dbReference>
<sequence length="393" mass="42842">MADSILNRDEPHHFGAGPAKLPSDVLKQAALDLVNYQGVGLGLGEIGHRTETAINVINDTKKNFKELLNVPDTHEVFFLQGGGTTGFSSVAYNLVANYAKKHDGKKAKLAYAVTGSWSDKAAKEASRLGFDVDVVVDTKEGGYSNIPSYSDWKPIDADSTAYLYVCDNETVNGTEFKEVPDKSYLPENVELVADMSSDILSKKVDVSKYGLIYGGAQKNVGLAGLTIYIIKKSLLEQPTDKEMASYGLPIVPIALHFPSAVKANSTYNTIPIFTCHIMGLVTKKLLDNGGIDAIEKQNNEKAALLYKTLEKYPGFYNIRVANPAVRSNMNVVFTLNSDDVQKRFLSEASEKKLTGLAGHRSVGGIRASLYNAVSLESVKLLVDFINQFAEKNQ</sequence>
<evidence type="ECO:0000256" key="12">
    <source>
        <dbReference type="RuleBase" id="RU004505"/>
    </source>
</evidence>
<keyword evidence="8 12" id="KW-0718">Serine biosynthesis</keyword>
<keyword evidence="4 12" id="KW-0032">Aminotransferase</keyword>
<protein>
    <recommendedName>
        <fullName evidence="12">Phosphoserine aminotransferase</fullName>
        <ecNumber evidence="12">2.6.1.52</ecNumber>
    </recommendedName>
</protein>
<dbReference type="FunFam" id="3.90.1150.10:FF:000006">
    <property type="entry name" value="Phosphoserine aminotransferase"/>
    <property type="match status" value="1"/>
</dbReference>
<dbReference type="InterPro" id="IPR000192">
    <property type="entry name" value="Aminotrans_V_dom"/>
</dbReference>
<evidence type="ECO:0000256" key="5">
    <source>
        <dbReference type="ARBA" id="ARBA00022605"/>
    </source>
</evidence>
<comment type="catalytic activity">
    <reaction evidence="9">
        <text>4-(phosphooxy)-L-threonine + 2-oxoglutarate = (R)-3-hydroxy-2-oxo-4-phosphooxybutanoate + L-glutamate</text>
        <dbReference type="Rhea" id="RHEA:16573"/>
        <dbReference type="ChEBI" id="CHEBI:16810"/>
        <dbReference type="ChEBI" id="CHEBI:29985"/>
        <dbReference type="ChEBI" id="CHEBI:58452"/>
        <dbReference type="ChEBI" id="CHEBI:58538"/>
        <dbReference type="EC" id="2.6.1.52"/>
    </reaction>
</comment>
<evidence type="ECO:0000256" key="7">
    <source>
        <dbReference type="ARBA" id="ARBA00022898"/>
    </source>
</evidence>
<comment type="catalytic activity">
    <reaction evidence="10 12">
        <text>O-phospho-L-serine + 2-oxoglutarate = 3-phosphooxypyruvate + L-glutamate</text>
        <dbReference type="Rhea" id="RHEA:14329"/>
        <dbReference type="ChEBI" id="CHEBI:16810"/>
        <dbReference type="ChEBI" id="CHEBI:18110"/>
        <dbReference type="ChEBI" id="CHEBI:29985"/>
        <dbReference type="ChEBI" id="CHEBI:57524"/>
        <dbReference type="EC" id="2.6.1.52"/>
    </reaction>
</comment>
<dbReference type="PANTHER" id="PTHR43247:SF1">
    <property type="entry name" value="PHOSPHOSERINE AMINOTRANSFERASE"/>
    <property type="match status" value="1"/>
</dbReference>
<dbReference type="InterPro" id="IPR015424">
    <property type="entry name" value="PyrdxlP-dep_Trfase"/>
</dbReference>
<dbReference type="FunCoup" id="G8YR09">
    <property type="interactions" value="968"/>
</dbReference>
<evidence type="ECO:0000313" key="14">
    <source>
        <dbReference type="EMBL" id="CCE78508.1"/>
    </source>
</evidence>
<dbReference type="HAMAP" id="MF_00160">
    <property type="entry name" value="SerC_aminotrans_5"/>
    <property type="match status" value="1"/>
</dbReference>
<dbReference type="AlphaFoldDB" id="G8YR09"/>
<dbReference type="Pfam" id="PF00266">
    <property type="entry name" value="Aminotran_5"/>
    <property type="match status" value="1"/>
</dbReference>
<dbReference type="eggNOG" id="KOG2790">
    <property type="taxonomic scope" value="Eukaryota"/>
</dbReference>
<evidence type="ECO:0000256" key="8">
    <source>
        <dbReference type="ARBA" id="ARBA00023299"/>
    </source>
</evidence>
<dbReference type="Proteomes" id="UP000005222">
    <property type="component" value="Chromosome C"/>
</dbReference>
<dbReference type="GO" id="GO:0005737">
    <property type="term" value="C:cytoplasm"/>
    <property type="evidence" value="ECO:0007669"/>
    <property type="project" value="TreeGrafter"/>
</dbReference>
<dbReference type="SUPFAM" id="SSF53383">
    <property type="entry name" value="PLP-dependent transferases"/>
    <property type="match status" value="1"/>
</dbReference>
<name>G8YR09_PICSO</name>
<dbReference type="EMBL" id="FO082056">
    <property type="protein sequence ID" value="CCE79094.1"/>
    <property type="molecule type" value="Genomic_DNA"/>
</dbReference>
<dbReference type="STRING" id="559304.G8YR09"/>
<organism evidence="15 16">
    <name type="scientific">Pichia sorbitophila (strain ATCC MYA-4447 / BCRC 22081 / CBS 7064 / NBRC 10061 / NRRL Y-12695)</name>
    <name type="common">Hybrid yeast</name>
    <dbReference type="NCBI Taxonomy" id="559304"/>
    <lineage>
        <taxon>Eukaryota</taxon>
        <taxon>Fungi</taxon>
        <taxon>Dikarya</taxon>
        <taxon>Ascomycota</taxon>
        <taxon>Saccharomycotina</taxon>
        <taxon>Pichiomycetes</taxon>
        <taxon>Debaryomycetaceae</taxon>
        <taxon>Millerozyma</taxon>
    </lineage>
</organism>
<evidence type="ECO:0000256" key="10">
    <source>
        <dbReference type="ARBA" id="ARBA00049007"/>
    </source>
</evidence>
<dbReference type="EMBL" id="FO082057">
    <property type="protein sequence ID" value="CCE78508.1"/>
    <property type="molecule type" value="Genomic_DNA"/>
</dbReference>
<dbReference type="InParanoid" id="G8YR09"/>
<keyword evidence="16" id="KW-1185">Reference proteome</keyword>
<evidence type="ECO:0000256" key="3">
    <source>
        <dbReference type="ARBA" id="ARBA00006904"/>
    </source>
</evidence>
<comment type="cofactor">
    <cofactor evidence="1 11">
        <name>pyridoxal 5'-phosphate</name>
        <dbReference type="ChEBI" id="CHEBI:597326"/>
    </cofactor>
</comment>
<evidence type="ECO:0000256" key="4">
    <source>
        <dbReference type="ARBA" id="ARBA00022576"/>
    </source>
</evidence>
<evidence type="ECO:0000256" key="11">
    <source>
        <dbReference type="RuleBase" id="RU004504"/>
    </source>
</evidence>
<dbReference type="PROSITE" id="PS00595">
    <property type="entry name" value="AA_TRANSFER_CLASS_5"/>
    <property type="match status" value="1"/>
</dbReference>
<reference evidence="15" key="1">
    <citation type="submission" date="2011-10" db="EMBL/GenBank/DDBJ databases">
        <authorList>
            <person name="Genoscope - CEA"/>
        </authorList>
    </citation>
    <scope>NUCLEOTIDE SEQUENCE</scope>
</reference>
<evidence type="ECO:0000313" key="15">
    <source>
        <dbReference type="EMBL" id="CCE79094.1"/>
    </source>
</evidence>
<dbReference type="HOGENOM" id="CLU_034866_0_0_1"/>
<dbReference type="InterPro" id="IPR015421">
    <property type="entry name" value="PyrdxlP-dep_Trfase_major"/>
</dbReference>
<dbReference type="OrthoDB" id="1703350at2759"/>
<dbReference type="PANTHER" id="PTHR43247">
    <property type="entry name" value="PHOSPHOSERINE AMINOTRANSFERASE"/>
    <property type="match status" value="1"/>
</dbReference>
<comment type="similarity">
    <text evidence="3">Belongs to the class-V pyridoxal-phosphate-dependent aminotransferase family. SerC subfamily.</text>
</comment>
<keyword evidence="7" id="KW-0663">Pyridoxal phosphate</keyword>
<evidence type="ECO:0000256" key="1">
    <source>
        <dbReference type="ARBA" id="ARBA00001933"/>
    </source>
</evidence>
<dbReference type="FunFam" id="3.40.640.10:FF:000010">
    <property type="entry name" value="Phosphoserine aminotransferase"/>
    <property type="match status" value="1"/>
</dbReference>
<dbReference type="GO" id="GO:0030170">
    <property type="term" value="F:pyridoxal phosphate binding"/>
    <property type="evidence" value="ECO:0007669"/>
    <property type="project" value="TreeGrafter"/>
</dbReference>
<dbReference type="Gene3D" id="3.40.640.10">
    <property type="entry name" value="Type I PLP-dependent aspartate aminotransferase-like (Major domain)"/>
    <property type="match status" value="1"/>
</dbReference>
<dbReference type="GO" id="GO:0004648">
    <property type="term" value="F:O-phospho-L-serine:2-oxoglutarate aminotransferase activity"/>
    <property type="evidence" value="ECO:0007669"/>
    <property type="project" value="UniProtKB-EC"/>
</dbReference>
<dbReference type="EC" id="2.6.1.52" evidence="12"/>
<dbReference type="PIRSF" id="PIRSF000525">
    <property type="entry name" value="SerC"/>
    <property type="match status" value="1"/>
</dbReference>
<dbReference type="OMA" id="AFVYFCD"/>
<evidence type="ECO:0000259" key="13">
    <source>
        <dbReference type="Pfam" id="PF00266"/>
    </source>
</evidence>
<dbReference type="NCBIfam" id="NF003764">
    <property type="entry name" value="PRK05355.1"/>
    <property type="match status" value="1"/>
</dbReference>
<evidence type="ECO:0000256" key="6">
    <source>
        <dbReference type="ARBA" id="ARBA00022679"/>
    </source>
</evidence>
<keyword evidence="5 12" id="KW-0028">Amino-acid biosynthesis</keyword>
<dbReference type="NCBIfam" id="TIGR01364">
    <property type="entry name" value="serC_1"/>
    <property type="match status" value="1"/>
</dbReference>
<keyword evidence="6 12" id="KW-0808">Transferase</keyword>
<dbReference type="GO" id="GO:0006564">
    <property type="term" value="P:L-serine biosynthetic process"/>
    <property type="evidence" value="ECO:0007669"/>
    <property type="project" value="UniProtKB-KW"/>
</dbReference>